<dbReference type="Gene3D" id="2.60.40.2240">
    <property type="entry name" value="Acyl-CoA thioester hydrolase/BAAT N-terminal domain"/>
    <property type="match status" value="1"/>
</dbReference>
<name>A0ABY7A881_9FIRM</name>
<dbReference type="InterPro" id="IPR006862">
    <property type="entry name" value="Thio_Ohase/aa_AcTrfase"/>
</dbReference>
<dbReference type="InterPro" id="IPR042490">
    <property type="entry name" value="Thio_Ohase/BAAT_N"/>
</dbReference>
<dbReference type="Gene3D" id="3.40.50.1820">
    <property type="entry name" value="alpha/beta hydrolase"/>
    <property type="match status" value="1"/>
</dbReference>
<evidence type="ECO:0000256" key="1">
    <source>
        <dbReference type="ARBA" id="ARBA00006538"/>
    </source>
</evidence>
<evidence type="ECO:0000259" key="2">
    <source>
        <dbReference type="Pfam" id="PF04775"/>
    </source>
</evidence>
<evidence type="ECO:0000313" key="4">
    <source>
        <dbReference type="EMBL" id="WAJ22884.1"/>
    </source>
</evidence>
<organism evidence="4 5">
    <name type="scientific">Lacrimispora xylanolytica</name>
    <dbReference type="NCBI Taxonomy" id="29375"/>
    <lineage>
        <taxon>Bacteria</taxon>
        <taxon>Bacillati</taxon>
        <taxon>Bacillota</taxon>
        <taxon>Clostridia</taxon>
        <taxon>Lachnospirales</taxon>
        <taxon>Lachnospiraceae</taxon>
        <taxon>Lacrimispora</taxon>
    </lineage>
</organism>
<feature type="domain" description="Acyl-CoA thioester hydrolase/bile acid-CoA amino acid N-acetyltransferase" evidence="2">
    <location>
        <begin position="17"/>
        <end position="148"/>
    </location>
</feature>
<protein>
    <submittedName>
        <fullName evidence="4">Acyl-CoA thioesterase/BAAT N-terminal domain-containing protein</fullName>
    </submittedName>
</protein>
<dbReference type="InterPro" id="IPR014940">
    <property type="entry name" value="BAAT_C"/>
</dbReference>
<keyword evidence="5" id="KW-1185">Reference proteome</keyword>
<dbReference type="InterPro" id="IPR029058">
    <property type="entry name" value="AB_hydrolase_fold"/>
</dbReference>
<dbReference type="Proteomes" id="UP001163115">
    <property type="component" value="Chromosome"/>
</dbReference>
<dbReference type="RefSeq" id="WP_268114531.1">
    <property type="nucleotide sequence ID" value="NZ_CP113524.1"/>
</dbReference>
<dbReference type="PANTHER" id="PTHR10824">
    <property type="entry name" value="ACYL-COENZYME A THIOESTERASE-RELATED"/>
    <property type="match status" value="1"/>
</dbReference>
<dbReference type="Pfam" id="PF08840">
    <property type="entry name" value="BAAT_C"/>
    <property type="match status" value="1"/>
</dbReference>
<dbReference type="PANTHER" id="PTHR10824:SF4">
    <property type="entry name" value="ACYL-COENZYME A THIOESTERASE 1-LIKE"/>
    <property type="match status" value="1"/>
</dbReference>
<dbReference type="SUPFAM" id="SSF53474">
    <property type="entry name" value="alpha/beta-Hydrolases"/>
    <property type="match status" value="1"/>
</dbReference>
<dbReference type="EMBL" id="CP113524">
    <property type="protein sequence ID" value="WAJ22884.1"/>
    <property type="molecule type" value="Genomic_DNA"/>
</dbReference>
<reference evidence="4" key="1">
    <citation type="submission" date="2022-11" db="EMBL/GenBank/DDBJ databases">
        <title>Lacrimispora xylanolytica sy1, complete genome.</title>
        <authorList>
            <person name="Choi S."/>
        </authorList>
    </citation>
    <scope>NUCLEOTIDE SEQUENCE</scope>
    <source>
        <strain evidence="4">Sy1</strain>
    </source>
</reference>
<accession>A0ABY7A881</accession>
<sequence length="434" mass="49139">MDKECLIEINPTRSFIDEAVDITISGLQSNQEIVIRAVTSDYYCINAGISEQGQNSLWESYGIFTADHNGNISLEKDSPVDGTYQACDGMGLFYSMRMKHLNKSKPLKTLSDVSENRSYHICFTVESQGKVLASKECIRRFCDETIESRALVQKSYVARYFTSRKVKKRPTVIVVSGSEGRIEKAQAIAEILAQRGYSALAVCYFGMKGISTDLNQIPLEIIENSIQWLKLQDSVDENHIGIYGRSKGGEYALAAASIFDELSCVIANTPSCYVYEGLKGMIPSRHSSWTYGGQDLPFLKFSCPVMIKMVIKKVLGQKELVRWMYQKIITSARTDKANLEVEKISGPILFLSSAEDSIWPSFLHCETAVKRLHEKKFRYDYKHCTYEKSGHMLTLPYQSISSLKKCNGNVKEWQNACLNSWKETTDFLDMWSKI</sequence>
<proteinExistence type="inferred from homology"/>
<dbReference type="InterPro" id="IPR016662">
    <property type="entry name" value="Acyl-CoA_thioEstase_long-chain"/>
</dbReference>
<gene>
    <name evidence="4" type="ORF">OW255_15095</name>
</gene>
<dbReference type="Pfam" id="PF04775">
    <property type="entry name" value="Bile_Hydr_Trans"/>
    <property type="match status" value="1"/>
</dbReference>
<feature type="domain" description="BAAT/Acyl-CoA thioester hydrolase C-terminal" evidence="3">
    <location>
        <begin position="217"/>
        <end position="428"/>
    </location>
</feature>
<dbReference type="PIRSF" id="PIRSF016521">
    <property type="entry name" value="Acyl-CoA_hydro"/>
    <property type="match status" value="1"/>
</dbReference>
<comment type="similarity">
    <text evidence="1">Belongs to the C/M/P thioester hydrolase family.</text>
</comment>
<evidence type="ECO:0000313" key="5">
    <source>
        <dbReference type="Proteomes" id="UP001163115"/>
    </source>
</evidence>
<evidence type="ECO:0000259" key="3">
    <source>
        <dbReference type="Pfam" id="PF08840"/>
    </source>
</evidence>